<gene>
    <name evidence="3" type="ORF">SDC9_130960</name>
</gene>
<dbReference type="AlphaFoldDB" id="A0A645D3X9"/>
<protein>
    <recommendedName>
        <fullName evidence="2">Glycosyl transferase family 1 domain-containing protein</fullName>
    </recommendedName>
</protein>
<name>A0A645D3X9_9ZZZZ</name>
<organism evidence="3">
    <name type="scientific">bioreactor metagenome</name>
    <dbReference type="NCBI Taxonomy" id="1076179"/>
    <lineage>
        <taxon>unclassified sequences</taxon>
        <taxon>metagenomes</taxon>
        <taxon>ecological metagenomes</taxon>
    </lineage>
</organism>
<dbReference type="CDD" id="cd03801">
    <property type="entry name" value="GT4_PimA-like"/>
    <property type="match status" value="1"/>
</dbReference>
<proteinExistence type="predicted"/>
<evidence type="ECO:0000256" key="1">
    <source>
        <dbReference type="ARBA" id="ARBA00022679"/>
    </source>
</evidence>
<dbReference type="Pfam" id="PF00534">
    <property type="entry name" value="Glycos_transf_1"/>
    <property type="match status" value="1"/>
</dbReference>
<dbReference type="Gene3D" id="3.40.50.2000">
    <property type="entry name" value="Glycogen Phosphorylase B"/>
    <property type="match status" value="2"/>
</dbReference>
<dbReference type="EMBL" id="VSSQ01032582">
    <property type="protein sequence ID" value="MPM83891.1"/>
    <property type="molecule type" value="Genomic_DNA"/>
</dbReference>
<reference evidence="3" key="1">
    <citation type="submission" date="2019-08" db="EMBL/GenBank/DDBJ databases">
        <authorList>
            <person name="Kucharzyk K."/>
            <person name="Murdoch R.W."/>
            <person name="Higgins S."/>
            <person name="Loffler F."/>
        </authorList>
    </citation>
    <scope>NUCLEOTIDE SEQUENCE</scope>
</reference>
<feature type="domain" description="Glycosyl transferase family 1" evidence="2">
    <location>
        <begin position="227"/>
        <end position="321"/>
    </location>
</feature>
<dbReference type="GO" id="GO:0016757">
    <property type="term" value="F:glycosyltransferase activity"/>
    <property type="evidence" value="ECO:0007669"/>
    <property type="project" value="InterPro"/>
</dbReference>
<comment type="caution">
    <text evidence="3">The sequence shown here is derived from an EMBL/GenBank/DDBJ whole genome shotgun (WGS) entry which is preliminary data.</text>
</comment>
<keyword evidence="1" id="KW-0808">Transferase</keyword>
<dbReference type="InterPro" id="IPR001296">
    <property type="entry name" value="Glyco_trans_1"/>
</dbReference>
<evidence type="ECO:0000313" key="3">
    <source>
        <dbReference type="EMBL" id="MPM83891.1"/>
    </source>
</evidence>
<sequence>MPTQFFFTMSKQKALFIYTRLSTFVKGDLDILSEAFSVTTLQVNNTSQSKQLLSLIRQLFFLLFNIRKYDFVYIWFADYHSFLPILFSKLAGKRSYLVIGGYDVCRIKKVRYGSFVNPIRGYCARFSMSNATLCLCVSNHIERIVRFISKNANTKVVYNCVTLKDETPYELPSSGILSVTIAASTQSIYVKGVDRIIALAGVMQEVPFTLIGVDKTIVESICGPTPSNLTIVDRIAHEELISYYKRSKVYCQMSRSESFALSLAEAMYYNCIPVVANTGGMPEVTGGLGYIVDANDIDICVKTLYKALEHKSSGEYRKVIREKFSVSEREASLKELICPNIK</sequence>
<accession>A0A645D3X9</accession>
<dbReference type="GO" id="GO:0009103">
    <property type="term" value="P:lipopolysaccharide biosynthetic process"/>
    <property type="evidence" value="ECO:0007669"/>
    <property type="project" value="TreeGrafter"/>
</dbReference>
<evidence type="ECO:0000259" key="2">
    <source>
        <dbReference type="Pfam" id="PF00534"/>
    </source>
</evidence>
<dbReference type="SUPFAM" id="SSF53756">
    <property type="entry name" value="UDP-Glycosyltransferase/glycogen phosphorylase"/>
    <property type="match status" value="1"/>
</dbReference>
<dbReference type="PANTHER" id="PTHR46401">
    <property type="entry name" value="GLYCOSYLTRANSFERASE WBBK-RELATED"/>
    <property type="match status" value="1"/>
</dbReference>
<dbReference type="PANTHER" id="PTHR46401:SF2">
    <property type="entry name" value="GLYCOSYLTRANSFERASE WBBK-RELATED"/>
    <property type="match status" value="1"/>
</dbReference>